<keyword evidence="2" id="KW-1185">Reference proteome</keyword>
<comment type="caution">
    <text evidence="1">The sequence shown here is derived from an EMBL/GenBank/DDBJ whole genome shotgun (WGS) entry which is preliminary data.</text>
</comment>
<gene>
    <name evidence="1" type="ORF">HPB49_005346</name>
</gene>
<evidence type="ECO:0000313" key="2">
    <source>
        <dbReference type="Proteomes" id="UP000821865"/>
    </source>
</evidence>
<evidence type="ECO:0000313" key="1">
    <source>
        <dbReference type="EMBL" id="KAH7973835.1"/>
    </source>
</evidence>
<protein>
    <submittedName>
        <fullName evidence="1">Uncharacterized protein</fullName>
    </submittedName>
</protein>
<accession>A0ACB8DN06</accession>
<organism evidence="1 2">
    <name type="scientific">Dermacentor silvarum</name>
    <name type="common">Tick</name>
    <dbReference type="NCBI Taxonomy" id="543639"/>
    <lineage>
        <taxon>Eukaryota</taxon>
        <taxon>Metazoa</taxon>
        <taxon>Ecdysozoa</taxon>
        <taxon>Arthropoda</taxon>
        <taxon>Chelicerata</taxon>
        <taxon>Arachnida</taxon>
        <taxon>Acari</taxon>
        <taxon>Parasitiformes</taxon>
        <taxon>Ixodida</taxon>
        <taxon>Ixodoidea</taxon>
        <taxon>Ixodidae</taxon>
        <taxon>Rhipicephalinae</taxon>
        <taxon>Dermacentor</taxon>
    </lineage>
</organism>
<reference evidence="1" key="1">
    <citation type="submission" date="2020-05" db="EMBL/GenBank/DDBJ databases">
        <title>Large-scale comparative analyses of tick genomes elucidate their genetic diversity and vector capacities.</title>
        <authorList>
            <person name="Jia N."/>
            <person name="Wang J."/>
            <person name="Shi W."/>
            <person name="Du L."/>
            <person name="Sun Y."/>
            <person name="Zhan W."/>
            <person name="Jiang J."/>
            <person name="Wang Q."/>
            <person name="Zhang B."/>
            <person name="Ji P."/>
            <person name="Sakyi L.B."/>
            <person name="Cui X."/>
            <person name="Yuan T."/>
            <person name="Jiang B."/>
            <person name="Yang W."/>
            <person name="Lam T.T.-Y."/>
            <person name="Chang Q."/>
            <person name="Ding S."/>
            <person name="Wang X."/>
            <person name="Zhu J."/>
            <person name="Ruan X."/>
            <person name="Zhao L."/>
            <person name="Wei J."/>
            <person name="Que T."/>
            <person name="Du C."/>
            <person name="Cheng J."/>
            <person name="Dai P."/>
            <person name="Han X."/>
            <person name="Huang E."/>
            <person name="Gao Y."/>
            <person name="Liu J."/>
            <person name="Shao H."/>
            <person name="Ye R."/>
            <person name="Li L."/>
            <person name="Wei W."/>
            <person name="Wang X."/>
            <person name="Wang C."/>
            <person name="Yang T."/>
            <person name="Huo Q."/>
            <person name="Li W."/>
            <person name="Guo W."/>
            <person name="Chen H."/>
            <person name="Zhou L."/>
            <person name="Ni X."/>
            <person name="Tian J."/>
            <person name="Zhou Y."/>
            <person name="Sheng Y."/>
            <person name="Liu T."/>
            <person name="Pan Y."/>
            <person name="Xia L."/>
            <person name="Li J."/>
            <person name="Zhao F."/>
            <person name="Cao W."/>
        </authorList>
    </citation>
    <scope>NUCLEOTIDE SEQUENCE</scope>
    <source>
        <strain evidence="1">Dsil-2018</strain>
    </source>
</reference>
<sequence length="339" mass="39024">MSSLTSRDPWCASSAMGWAISEMCALRRMQCALDVVPSMRNSLSHGHLAINASCTQRKLFAKHAKTAQGHQSRSATQTGKNGKSSSQSNYLSKGRSGSPFSGALRFSNLWCSEDFEENVSFHSVVRRRDRKELEQIYDMKTEVSTRDFENTWSHLQKQLSEIQRSIDTARTRFKQQLKERNEQKLVLQHRLAEWKEEIMFIDQAKRRQSLSPRRGSAPPPKHTRPHPKNGGKLKNPPHEPSKEETGRSVEVVPQAYHAPEYVTQCLNDTRAQVMQQQAQAHRQVLQTEQALKQWHQMQQAQQDMMQQFMQTLQTQQDQMMAILSHHGELTKQQWSQCSA</sequence>
<dbReference type="EMBL" id="CM023479">
    <property type="protein sequence ID" value="KAH7973835.1"/>
    <property type="molecule type" value="Genomic_DNA"/>
</dbReference>
<dbReference type="Proteomes" id="UP000821865">
    <property type="component" value="Chromosome 10"/>
</dbReference>
<proteinExistence type="predicted"/>
<name>A0ACB8DN06_DERSI</name>